<dbReference type="RefSeq" id="WP_148947609.1">
    <property type="nucleotide sequence ID" value="NZ_VTEH01000012.1"/>
</dbReference>
<proteinExistence type="predicted"/>
<keyword evidence="1" id="KW-0472">Membrane</keyword>
<dbReference type="EMBL" id="VTEH01000012">
    <property type="protein sequence ID" value="TYR74388.1"/>
    <property type="molecule type" value="Genomic_DNA"/>
</dbReference>
<dbReference type="InterPro" id="IPR008875">
    <property type="entry name" value="TraX"/>
</dbReference>
<feature type="transmembrane region" description="Helical" evidence="1">
    <location>
        <begin position="152"/>
        <end position="185"/>
    </location>
</feature>
<dbReference type="Pfam" id="PF05857">
    <property type="entry name" value="TraX"/>
    <property type="match status" value="2"/>
</dbReference>
<reference evidence="2 3" key="1">
    <citation type="submission" date="2019-08" db="EMBL/GenBank/DDBJ databases">
        <title>Bacillus genomes from the desert of Cuatro Cienegas, Coahuila.</title>
        <authorList>
            <person name="Olmedo-Alvarez G."/>
        </authorList>
    </citation>
    <scope>NUCLEOTIDE SEQUENCE [LARGE SCALE GENOMIC DNA]</scope>
    <source>
        <strain evidence="2 3">CH40_1T</strain>
    </source>
</reference>
<protein>
    <recommendedName>
        <fullName evidence="4">TraX protein</fullName>
    </recommendedName>
</protein>
<name>A0A5D4KAQ8_9BACI</name>
<evidence type="ECO:0000313" key="2">
    <source>
        <dbReference type="EMBL" id="TYR74388.1"/>
    </source>
</evidence>
<feature type="transmembrane region" description="Helical" evidence="1">
    <location>
        <begin position="216"/>
        <end position="238"/>
    </location>
</feature>
<dbReference type="Proteomes" id="UP000323317">
    <property type="component" value="Unassembled WGS sequence"/>
</dbReference>
<feature type="transmembrane region" description="Helical" evidence="1">
    <location>
        <begin position="62"/>
        <end position="82"/>
    </location>
</feature>
<gene>
    <name evidence="2" type="ORF">FZC79_14995</name>
</gene>
<feature type="transmembrane region" description="Helical" evidence="1">
    <location>
        <begin position="121"/>
        <end position="140"/>
    </location>
</feature>
<keyword evidence="1" id="KW-0812">Transmembrane</keyword>
<feature type="transmembrane region" description="Helical" evidence="1">
    <location>
        <begin position="250"/>
        <end position="270"/>
    </location>
</feature>
<feature type="transmembrane region" description="Helical" evidence="1">
    <location>
        <begin position="192"/>
        <end position="210"/>
    </location>
</feature>
<feature type="transmembrane region" description="Helical" evidence="1">
    <location>
        <begin position="94"/>
        <end position="114"/>
    </location>
</feature>
<keyword evidence="1" id="KW-1133">Transmembrane helix</keyword>
<dbReference type="AlphaFoldDB" id="A0A5D4KAQ8"/>
<sequence>MTNTKLKTIALIAMFIDHLGHFIPDTPDWFRWVGRISAPIFIFCVIVGYKHTHSRRKYMIRLYVASVGMALLNMTINQFVYYPQKVGESPIHTFYITNNFFSPLFFISLLICLFENRKFKFIILLFIWQIVSMLLAVLLVENYDLLQLNDSIANYMFLGSLLGNFFLTEGSVLFILMGSIFYFYHGNKLKSSMAYTLYCFAMIIVISNFNDLKGHFWDIVIPSMDFQWMMILALPFILLYNGEKGIGLKYFFYIFYPLHIVILYFIGLSLRF</sequence>
<evidence type="ECO:0000313" key="3">
    <source>
        <dbReference type="Proteomes" id="UP000323317"/>
    </source>
</evidence>
<comment type="caution">
    <text evidence="2">The sequence shown here is derived from an EMBL/GenBank/DDBJ whole genome shotgun (WGS) entry which is preliminary data.</text>
</comment>
<evidence type="ECO:0000256" key="1">
    <source>
        <dbReference type="SAM" id="Phobius"/>
    </source>
</evidence>
<organism evidence="2 3">
    <name type="scientific">Rossellomorea vietnamensis</name>
    <dbReference type="NCBI Taxonomy" id="218284"/>
    <lineage>
        <taxon>Bacteria</taxon>
        <taxon>Bacillati</taxon>
        <taxon>Bacillota</taxon>
        <taxon>Bacilli</taxon>
        <taxon>Bacillales</taxon>
        <taxon>Bacillaceae</taxon>
        <taxon>Rossellomorea</taxon>
    </lineage>
</organism>
<accession>A0A5D4KAQ8</accession>
<feature type="transmembrane region" description="Helical" evidence="1">
    <location>
        <begin position="32"/>
        <end position="50"/>
    </location>
</feature>
<evidence type="ECO:0008006" key="4">
    <source>
        <dbReference type="Google" id="ProtNLM"/>
    </source>
</evidence>